<gene>
    <name evidence="3" type="ORF">AB205_0122690</name>
</gene>
<keyword evidence="4" id="KW-1185">Reference proteome</keyword>
<dbReference type="Proteomes" id="UP000228934">
    <property type="component" value="Unassembled WGS sequence"/>
</dbReference>
<name>A0A2G9RU75_AQUCT</name>
<dbReference type="AlphaFoldDB" id="A0A2G9RU75"/>
<dbReference type="EMBL" id="KV932652">
    <property type="protein sequence ID" value="PIO31355.1"/>
    <property type="molecule type" value="Genomic_DNA"/>
</dbReference>
<evidence type="ECO:0000313" key="3">
    <source>
        <dbReference type="EMBL" id="PIO31355.1"/>
    </source>
</evidence>
<feature type="chain" id="PRO_5013762406" evidence="2">
    <location>
        <begin position="32"/>
        <end position="73"/>
    </location>
</feature>
<organism evidence="3 4">
    <name type="scientific">Aquarana catesbeiana</name>
    <name type="common">American bullfrog</name>
    <name type="synonym">Rana catesbeiana</name>
    <dbReference type="NCBI Taxonomy" id="8400"/>
    <lineage>
        <taxon>Eukaryota</taxon>
        <taxon>Metazoa</taxon>
        <taxon>Chordata</taxon>
        <taxon>Craniata</taxon>
        <taxon>Vertebrata</taxon>
        <taxon>Euteleostomi</taxon>
        <taxon>Amphibia</taxon>
        <taxon>Batrachia</taxon>
        <taxon>Anura</taxon>
        <taxon>Neobatrachia</taxon>
        <taxon>Ranoidea</taxon>
        <taxon>Ranidae</taxon>
        <taxon>Aquarana</taxon>
    </lineage>
</organism>
<feature type="region of interest" description="Disordered" evidence="1">
    <location>
        <begin position="38"/>
        <end position="73"/>
    </location>
</feature>
<feature type="signal peptide" evidence="2">
    <location>
        <begin position="1"/>
        <end position="31"/>
    </location>
</feature>
<reference evidence="4" key="1">
    <citation type="journal article" date="2017" name="Nat. Commun.">
        <title>The North American bullfrog draft genome provides insight into hormonal regulation of long noncoding RNA.</title>
        <authorList>
            <person name="Hammond S.A."/>
            <person name="Warren R.L."/>
            <person name="Vandervalk B.P."/>
            <person name="Kucuk E."/>
            <person name="Khan H."/>
            <person name="Gibb E.A."/>
            <person name="Pandoh P."/>
            <person name="Kirk H."/>
            <person name="Zhao Y."/>
            <person name="Jones M."/>
            <person name="Mungall A.J."/>
            <person name="Coope R."/>
            <person name="Pleasance S."/>
            <person name="Moore R.A."/>
            <person name="Holt R.A."/>
            <person name="Round J.M."/>
            <person name="Ohora S."/>
            <person name="Walle B.V."/>
            <person name="Veldhoen N."/>
            <person name="Helbing C.C."/>
            <person name="Birol I."/>
        </authorList>
    </citation>
    <scope>NUCLEOTIDE SEQUENCE [LARGE SCALE GENOMIC DNA]</scope>
</reference>
<evidence type="ECO:0000256" key="1">
    <source>
        <dbReference type="SAM" id="MobiDB-lite"/>
    </source>
</evidence>
<sequence>MLYILCACMKLRLPLTFFLVYSPPLLLRCSGEEHMAETQQVRANYSNEEEERPDPKTSRSQKRRFKASNMSFG</sequence>
<keyword evidence="2" id="KW-0732">Signal</keyword>
<evidence type="ECO:0000256" key="2">
    <source>
        <dbReference type="SAM" id="SignalP"/>
    </source>
</evidence>
<accession>A0A2G9RU75</accession>
<protein>
    <submittedName>
        <fullName evidence="3">Uncharacterized protein</fullName>
    </submittedName>
</protein>
<evidence type="ECO:0000313" key="4">
    <source>
        <dbReference type="Proteomes" id="UP000228934"/>
    </source>
</evidence>
<proteinExistence type="predicted"/>